<dbReference type="GO" id="GO:0030833">
    <property type="term" value="P:regulation of actin filament polymerization"/>
    <property type="evidence" value="ECO:0007669"/>
    <property type="project" value="InterPro"/>
</dbReference>
<protein>
    <recommendedName>
        <fullName evidence="2">Cytoplasmic FMR1-interacting protein</fullName>
    </recommendedName>
</protein>
<dbReference type="PRINTS" id="PR01698">
    <property type="entry name" value="CYTOFMRPINTP"/>
</dbReference>
<dbReference type="OMA" id="HKESFFY"/>
<dbReference type="PANTHER" id="PTHR12195">
    <property type="entry name" value="CYTOPLASMIC FMR1-INTERACTING PROTEIN-RELATED"/>
    <property type="match status" value="1"/>
</dbReference>
<reference evidence="6" key="3">
    <citation type="submission" date="2015-06" db="UniProtKB">
        <authorList>
            <consortium name="EnsemblMetazoa"/>
        </authorList>
    </citation>
    <scope>IDENTIFICATION</scope>
</reference>
<evidence type="ECO:0000313" key="6">
    <source>
        <dbReference type="EnsemblMetazoa" id="CapteP117787"/>
    </source>
</evidence>
<dbReference type="Proteomes" id="UP000014760">
    <property type="component" value="Unassembled WGS sequence"/>
</dbReference>
<dbReference type="InterPro" id="IPR009828">
    <property type="entry name" value="CYRIA/CYRIB_Rac1-bd"/>
</dbReference>
<evidence type="ECO:0000256" key="3">
    <source>
        <dbReference type="SAM" id="MobiDB-lite"/>
    </source>
</evidence>
<dbReference type="Pfam" id="PF07159">
    <property type="entry name" value="CYRIA-B_Rac1-bd"/>
    <property type="match status" value="1"/>
</dbReference>
<dbReference type="Pfam" id="PF05994">
    <property type="entry name" value="FragX_IP"/>
    <property type="match status" value="1"/>
</dbReference>
<evidence type="ECO:0000313" key="5">
    <source>
        <dbReference type="EMBL" id="ELU07596.1"/>
    </source>
</evidence>
<comment type="similarity">
    <text evidence="1 2">Belongs to the CYFIP family.</text>
</comment>
<dbReference type="EnsemblMetazoa" id="CapteT117787">
    <property type="protein sequence ID" value="CapteP117787"/>
    <property type="gene ID" value="CapteG117787"/>
</dbReference>
<evidence type="ECO:0000256" key="1">
    <source>
        <dbReference type="ARBA" id="ARBA00025790"/>
    </source>
</evidence>
<name>R7UW64_CAPTE</name>
<accession>R7UW64</accession>
<proteinExistence type="inferred from homology"/>
<keyword evidence="7" id="KW-1185">Reference proteome</keyword>
<dbReference type="GO" id="GO:0005737">
    <property type="term" value="C:cytoplasm"/>
    <property type="evidence" value="ECO:0007669"/>
    <property type="project" value="UniProtKB-UniRule"/>
</dbReference>
<keyword evidence="2" id="KW-0963">Cytoplasm</keyword>
<evidence type="ECO:0000313" key="7">
    <source>
        <dbReference type="Proteomes" id="UP000014760"/>
    </source>
</evidence>
<feature type="compositionally biased region" description="Basic and acidic residues" evidence="3">
    <location>
        <begin position="1281"/>
        <end position="1305"/>
    </location>
</feature>
<feature type="region of interest" description="Disordered" evidence="3">
    <location>
        <begin position="1264"/>
        <end position="1329"/>
    </location>
</feature>
<evidence type="ECO:0000256" key="2">
    <source>
        <dbReference type="PIRNR" id="PIRNR008153"/>
    </source>
</evidence>
<organism evidence="5">
    <name type="scientific">Capitella teleta</name>
    <name type="common">Polychaete worm</name>
    <dbReference type="NCBI Taxonomy" id="283909"/>
    <lineage>
        <taxon>Eukaryota</taxon>
        <taxon>Metazoa</taxon>
        <taxon>Spiralia</taxon>
        <taxon>Lophotrochozoa</taxon>
        <taxon>Annelida</taxon>
        <taxon>Polychaeta</taxon>
        <taxon>Sedentaria</taxon>
        <taxon>Scolecida</taxon>
        <taxon>Capitellidae</taxon>
        <taxon>Capitella</taxon>
    </lineage>
</organism>
<reference evidence="5 7" key="2">
    <citation type="journal article" date="2013" name="Nature">
        <title>Insights into bilaterian evolution from three spiralian genomes.</title>
        <authorList>
            <person name="Simakov O."/>
            <person name="Marletaz F."/>
            <person name="Cho S.J."/>
            <person name="Edsinger-Gonzales E."/>
            <person name="Havlak P."/>
            <person name="Hellsten U."/>
            <person name="Kuo D.H."/>
            <person name="Larsson T."/>
            <person name="Lv J."/>
            <person name="Arendt D."/>
            <person name="Savage R."/>
            <person name="Osoegawa K."/>
            <person name="de Jong P."/>
            <person name="Grimwood J."/>
            <person name="Chapman J.A."/>
            <person name="Shapiro H."/>
            <person name="Aerts A."/>
            <person name="Otillar R.P."/>
            <person name="Terry A.Y."/>
            <person name="Boore J.L."/>
            <person name="Grigoriev I.V."/>
            <person name="Lindberg D.R."/>
            <person name="Seaver E.C."/>
            <person name="Weisblat D.A."/>
            <person name="Putnam N.H."/>
            <person name="Rokhsar D.S."/>
        </authorList>
    </citation>
    <scope>NUCLEOTIDE SEQUENCE</scope>
    <source>
        <strain evidence="5 7">I ESC-2004</strain>
    </source>
</reference>
<dbReference type="HOGENOM" id="CLU_002688_2_1_1"/>
<dbReference type="EMBL" id="KB299759">
    <property type="protein sequence ID" value="ELU07596.1"/>
    <property type="molecule type" value="Genomic_DNA"/>
</dbReference>
<dbReference type="OrthoDB" id="10265867at2759"/>
<reference evidence="7" key="1">
    <citation type="submission" date="2012-12" db="EMBL/GenBank/DDBJ databases">
        <authorList>
            <person name="Hellsten U."/>
            <person name="Grimwood J."/>
            <person name="Chapman J.A."/>
            <person name="Shapiro H."/>
            <person name="Aerts A."/>
            <person name="Otillar R.P."/>
            <person name="Terry A.Y."/>
            <person name="Boore J.L."/>
            <person name="Simakov O."/>
            <person name="Marletaz F."/>
            <person name="Cho S.-J."/>
            <person name="Edsinger-Gonzales E."/>
            <person name="Havlak P."/>
            <person name="Kuo D.-H."/>
            <person name="Larsson T."/>
            <person name="Lv J."/>
            <person name="Arendt D."/>
            <person name="Savage R."/>
            <person name="Osoegawa K."/>
            <person name="de Jong P."/>
            <person name="Lindberg D.R."/>
            <person name="Seaver E.C."/>
            <person name="Weisblat D.A."/>
            <person name="Putnam N.H."/>
            <person name="Grigoriev I.V."/>
            <person name="Rokhsar D.S."/>
        </authorList>
    </citation>
    <scope>NUCLEOTIDE SEQUENCE</scope>
    <source>
        <strain evidence="7">I ESC-2004</strain>
    </source>
</reference>
<gene>
    <name evidence="5" type="ORF">CAPTEDRAFT_117787</name>
</gene>
<dbReference type="InterPro" id="IPR008081">
    <property type="entry name" value="Cytoplasmic_FMR1-int"/>
</dbReference>
<sequence>MSEAEPEAGMEDPSYQKHVPIESAVKCVMHLFSSPLPPNVDPDITAADEAVFYNADMDAKFTDRDVYTTCAGKYVEEAVRQVELSKMLDQGQDFAAMLYVWRSCSLAIPAIKSNDQENRLNIYEKTVEILEPYVDKLRHFMVYQKRAVTTFCEEVKRLCVDKSSYVSEAYLLTLGKFISLFSTLDELKNIKASTKNDYSTYKRAADMLQRFHDPTSLEESRNMSMFLAKHNSILSELKLGLAGVSGSEDLMCDIVNACVNIYENKTYLTPIEKHNCVKAIGFTLYLVDSDKVNINKLDGKKKINLPRIDKIFKAEEVVPLYGDMMIGPFKYIERTPNYEPEKWEKCSSDSVSGEAEILKHMAELRKQHVQLVCELALQRDRNCPLKACINPKFHPPDKDDGALYELALKTLKTLSNWTTKITQMFSWKLLHPTSHSDNRSCPEDAEEYERAIRYNFSSEEKNAITEVLAMIKGVQKLSGNLQEDMQEAIRSHLYAQLQELVQLQLREPMRKAMKNKKELVRNTLMGIRAISSHLADGFRPENDPLITKLKKDSQTGFKVPLNKKDIAPSSTQLYLVRIMLESLVDKGDKSTGRKSPRKDIDSNHIQVMEQFLRTSSFWPHLLNFTCDLEQCCDLSQLWYREFYLEMTKGKRIQFPIDMSFPWILTNHILETSNHRMMQYLLYPLDLYNDSAHYALNVFHRSYLYEEVEAELNLVFDQFVYKLSEIVFRHYKVMASSMMLDKSFRSICQKHKFTIPPGPPPANFAWLFQQHHFLLLGREVDLRRLLTQRIQEAFLKALSAAIARFESSDLSGVVELDALLSCNRLTHQLLSQHLALDDFNTILQEANTSVTSPIGRITLYLFLEVNYDFLPQFCYNASTNRFVRTVYSFVDPVEREKAPSTAYHYQWGNKMLTDCYKNIFSLYGKFIGPPHFQAMVRLLGYHEIALIIKQMKEIIHTIISSQIVPLLETLKEVMPKRCKLPRFEYTSPGVLEYFQAQLFDIMNYSDLQPKVFQSFRELGNAVLFCLMLEQNLSGREAMELNLAALFQHIIPKPYIPKTEGRMKDEIKKLDAKYKSQHVLGIIGKNGTEEQIDQAKSASVLTREKLCSGLSIFSKFLVELKKSLDNSPLWVGDTENRYDVMNNMEFHRLWSALQFVFCKPPISSNEFTIEMLFGEGLNWAGCTLIMLLGQQRRFQLMDYSYHLQKVHRVDQKDKDCKGVSLRKMVDRIRKFQILNDQIFSILEKYLLLATDRSVIGQNCVQIQHMEPPREEAQEEAPIYQEITNHREEGAEVRKEGEKGRKEGRSYSEAESVYLDDFDDDDDSSEVRQSAA</sequence>
<dbReference type="STRING" id="283909.R7UW64"/>
<evidence type="ECO:0000259" key="4">
    <source>
        <dbReference type="Pfam" id="PF07159"/>
    </source>
</evidence>
<feature type="domain" description="CYRIA/CYRIB Rac1 binding" evidence="4">
    <location>
        <begin position="85"/>
        <end position="261"/>
    </location>
</feature>
<dbReference type="PIRSF" id="PIRSF008153">
    <property type="entry name" value="FMR1_interacting"/>
    <property type="match status" value="1"/>
</dbReference>
<dbReference type="EMBL" id="AMQN01007019">
    <property type="status" value="NOT_ANNOTATED_CDS"/>
    <property type="molecule type" value="Genomic_DNA"/>
</dbReference>
<dbReference type="GO" id="GO:0031267">
    <property type="term" value="F:small GTPase binding"/>
    <property type="evidence" value="ECO:0007669"/>
    <property type="project" value="InterPro"/>
</dbReference>
<feature type="compositionally biased region" description="Acidic residues" evidence="3">
    <location>
        <begin position="1311"/>
        <end position="1321"/>
    </location>
</feature>